<proteinExistence type="predicted"/>
<keyword evidence="3" id="KW-1185">Reference proteome</keyword>
<reference evidence="2" key="2">
    <citation type="journal article" date="2020" name="Nat. Commun.">
        <title>Large-scale genome sequencing of mycorrhizal fungi provides insights into the early evolution of symbiotic traits.</title>
        <authorList>
            <person name="Miyauchi S."/>
            <person name="Kiss E."/>
            <person name="Kuo A."/>
            <person name="Drula E."/>
            <person name="Kohler A."/>
            <person name="Sanchez-Garcia M."/>
            <person name="Morin E."/>
            <person name="Andreopoulos B."/>
            <person name="Barry K.W."/>
            <person name="Bonito G."/>
            <person name="Buee M."/>
            <person name="Carver A."/>
            <person name="Chen C."/>
            <person name="Cichocki N."/>
            <person name="Clum A."/>
            <person name="Culley D."/>
            <person name="Crous P.W."/>
            <person name="Fauchery L."/>
            <person name="Girlanda M."/>
            <person name="Hayes R.D."/>
            <person name="Keri Z."/>
            <person name="LaButti K."/>
            <person name="Lipzen A."/>
            <person name="Lombard V."/>
            <person name="Magnuson J."/>
            <person name="Maillard F."/>
            <person name="Murat C."/>
            <person name="Nolan M."/>
            <person name="Ohm R.A."/>
            <person name="Pangilinan J."/>
            <person name="Pereira M.F."/>
            <person name="Perotto S."/>
            <person name="Peter M."/>
            <person name="Pfister S."/>
            <person name="Riley R."/>
            <person name="Sitrit Y."/>
            <person name="Stielow J.B."/>
            <person name="Szollosi G."/>
            <person name="Zifcakova L."/>
            <person name="Stursova M."/>
            <person name="Spatafora J.W."/>
            <person name="Tedersoo L."/>
            <person name="Vaario L.M."/>
            <person name="Yamada A."/>
            <person name="Yan M."/>
            <person name="Wang P."/>
            <person name="Xu J."/>
            <person name="Bruns T."/>
            <person name="Baldrian P."/>
            <person name="Vilgalys R."/>
            <person name="Dunand C."/>
            <person name="Henrissat B."/>
            <person name="Grigoriev I.V."/>
            <person name="Hibbett D."/>
            <person name="Nagy L.G."/>
            <person name="Martin F.M."/>
        </authorList>
    </citation>
    <scope>NUCLEOTIDE SEQUENCE</scope>
    <source>
        <strain evidence="2">BED1</strain>
    </source>
</reference>
<protein>
    <recommendedName>
        <fullName evidence="1">Methyltransferase FkbM domain-containing protein</fullName>
    </recommendedName>
</protein>
<evidence type="ECO:0000313" key="3">
    <source>
        <dbReference type="Proteomes" id="UP001194468"/>
    </source>
</evidence>
<dbReference type="AlphaFoldDB" id="A0AAD4G7V9"/>
<dbReference type="EMBL" id="WHUW01000073">
    <property type="protein sequence ID" value="KAF8428464.1"/>
    <property type="molecule type" value="Genomic_DNA"/>
</dbReference>
<comment type="caution">
    <text evidence="2">The sequence shown here is derived from an EMBL/GenBank/DDBJ whole genome shotgun (WGS) entry which is preliminary data.</text>
</comment>
<feature type="domain" description="Methyltransferase FkbM" evidence="1">
    <location>
        <begin position="23"/>
        <end position="49"/>
    </location>
</feature>
<dbReference type="InterPro" id="IPR006342">
    <property type="entry name" value="FkbM_mtfrase"/>
</dbReference>
<dbReference type="Proteomes" id="UP001194468">
    <property type="component" value="Unassembled WGS sequence"/>
</dbReference>
<evidence type="ECO:0000313" key="2">
    <source>
        <dbReference type="EMBL" id="KAF8428464.1"/>
    </source>
</evidence>
<name>A0AAD4G7V9_BOLED</name>
<gene>
    <name evidence="2" type="ORF">L210DRAFT_989331</name>
</gene>
<dbReference type="Pfam" id="PF05050">
    <property type="entry name" value="Methyltransf_21"/>
    <property type="match status" value="1"/>
</dbReference>
<evidence type="ECO:0000259" key="1">
    <source>
        <dbReference type="Pfam" id="PF05050"/>
    </source>
</evidence>
<sequence length="103" mass="11682">MDTISSSLHQARCALTKKSLIRVLIKRNGHDFIDVLKIDIEGGEFDSLEVFIDSFDGIKFLERYYPMVHVLDLLGRNIQDGHWPNTGIRAGTLSMVIPVKLIK</sequence>
<organism evidence="2 3">
    <name type="scientific">Boletus edulis BED1</name>
    <dbReference type="NCBI Taxonomy" id="1328754"/>
    <lineage>
        <taxon>Eukaryota</taxon>
        <taxon>Fungi</taxon>
        <taxon>Dikarya</taxon>
        <taxon>Basidiomycota</taxon>
        <taxon>Agaricomycotina</taxon>
        <taxon>Agaricomycetes</taxon>
        <taxon>Agaricomycetidae</taxon>
        <taxon>Boletales</taxon>
        <taxon>Boletineae</taxon>
        <taxon>Boletaceae</taxon>
        <taxon>Boletoideae</taxon>
        <taxon>Boletus</taxon>
    </lineage>
</organism>
<reference evidence="2" key="1">
    <citation type="submission" date="2019-10" db="EMBL/GenBank/DDBJ databases">
        <authorList>
            <consortium name="DOE Joint Genome Institute"/>
            <person name="Kuo A."/>
            <person name="Miyauchi S."/>
            <person name="Kiss E."/>
            <person name="Drula E."/>
            <person name="Kohler A."/>
            <person name="Sanchez-Garcia M."/>
            <person name="Andreopoulos B."/>
            <person name="Barry K.W."/>
            <person name="Bonito G."/>
            <person name="Buee M."/>
            <person name="Carver A."/>
            <person name="Chen C."/>
            <person name="Cichocki N."/>
            <person name="Clum A."/>
            <person name="Culley D."/>
            <person name="Crous P.W."/>
            <person name="Fauchery L."/>
            <person name="Girlanda M."/>
            <person name="Hayes R."/>
            <person name="Keri Z."/>
            <person name="LaButti K."/>
            <person name="Lipzen A."/>
            <person name="Lombard V."/>
            <person name="Magnuson J."/>
            <person name="Maillard F."/>
            <person name="Morin E."/>
            <person name="Murat C."/>
            <person name="Nolan M."/>
            <person name="Ohm R."/>
            <person name="Pangilinan J."/>
            <person name="Pereira M."/>
            <person name="Perotto S."/>
            <person name="Peter M."/>
            <person name="Riley R."/>
            <person name="Sitrit Y."/>
            <person name="Stielow B."/>
            <person name="Szollosi G."/>
            <person name="Zifcakova L."/>
            <person name="Stursova M."/>
            <person name="Spatafora J.W."/>
            <person name="Tedersoo L."/>
            <person name="Vaario L.-M."/>
            <person name="Yamada A."/>
            <person name="Yan M."/>
            <person name="Wang P."/>
            <person name="Xu J."/>
            <person name="Bruns T."/>
            <person name="Baldrian P."/>
            <person name="Vilgalys R."/>
            <person name="Henrissat B."/>
            <person name="Grigoriev I.V."/>
            <person name="Hibbett D."/>
            <person name="Nagy L.G."/>
            <person name="Martin F.M."/>
        </authorList>
    </citation>
    <scope>NUCLEOTIDE SEQUENCE</scope>
    <source>
        <strain evidence="2">BED1</strain>
    </source>
</reference>
<accession>A0AAD4G7V9</accession>